<reference evidence="3" key="1">
    <citation type="submission" date="2016-10" db="EMBL/GenBank/DDBJ databases">
        <authorList>
            <person name="Varghese N."/>
            <person name="Submissions S."/>
        </authorList>
    </citation>
    <scope>NUCLEOTIDE SEQUENCE [LARGE SCALE GENOMIC DNA]</scope>
    <source>
        <strain evidence="3">DSM 17038</strain>
    </source>
</reference>
<dbReference type="Gene3D" id="1.10.3210.10">
    <property type="entry name" value="Hypothetical protein af1432"/>
    <property type="match status" value="1"/>
</dbReference>
<keyword evidence="3" id="KW-1185">Reference proteome</keyword>
<name>A0A1I2PK86_9FIRM</name>
<evidence type="ECO:0000313" key="2">
    <source>
        <dbReference type="EMBL" id="SFG16635.1"/>
    </source>
</evidence>
<dbReference type="InterPro" id="IPR003607">
    <property type="entry name" value="HD/PDEase_dom"/>
</dbReference>
<dbReference type="InterPro" id="IPR018540">
    <property type="entry name" value="Spo0E-like"/>
</dbReference>
<dbReference type="STRING" id="341036.SAMN05660649_00952"/>
<dbReference type="PROSITE" id="PS51832">
    <property type="entry name" value="HD_GYP"/>
    <property type="match status" value="1"/>
</dbReference>
<dbReference type="RefSeq" id="WP_165613380.1">
    <property type="nucleotide sequence ID" value="NZ_FOOX01000002.1"/>
</dbReference>
<dbReference type="NCBIfam" id="TIGR00277">
    <property type="entry name" value="HDIG"/>
    <property type="match status" value="1"/>
</dbReference>
<sequence length="241" mass="27697">MNPAGIDDLLGTMKKFRPGLLLHSANVANFSLKICTVLHLDELDREIIVNGALLHDVGKMHIKREILDKPGPLTRDEWAELKEHSLRGTSLLKKMEADASLVEIVRYHHERWDGKGYEGLQGERIPLRARIIVLADSLDAMTSLRPYRTPIKICEAIKEIHRCAGSQFDPKLVATLAKESFWQIDTYKDSAKLEKQLDKERRWLVQLADSYGNLSHPLVFAQSQWLDRLLIIAWQLKRYVK</sequence>
<dbReference type="Gene3D" id="4.10.280.10">
    <property type="entry name" value="Helix-loop-helix DNA-binding domain"/>
    <property type="match status" value="1"/>
</dbReference>
<dbReference type="SUPFAM" id="SSF140500">
    <property type="entry name" value="BAS1536-like"/>
    <property type="match status" value="1"/>
</dbReference>
<dbReference type="GO" id="GO:0046983">
    <property type="term" value="F:protein dimerization activity"/>
    <property type="evidence" value="ECO:0007669"/>
    <property type="project" value="InterPro"/>
</dbReference>
<evidence type="ECO:0000259" key="1">
    <source>
        <dbReference type="PROSITE" id="PS51832"/>
    </source>
</evidence>
<feature type="domain" description="HD-GYP" evidence="1">
    <location>
        <begin position="1"/>
        <end position="192"/>
    </location>
</feature>
<dbReference type="EMBL" id="FOOX01000002">
    <property type="protein sequence ID" value="SFG16635.1"/>
    <property type="molecule type" value="Genomic_DNA"/>
</dbReference>
<dbReference type="InterPro" id="IPR036638">
    <property type="entry name" value="HLH_DNA-bd_sf"/>
</dbReference>
<organism evidence="2 3">
    <name type="scientific">Desulfotruncus arcticus DSM 17038</name>
    <dbReference type="NCBI Taxonomy" id="1121424"/>
    <lineage>
        <taxon>Bacteria</taxon>
        <taxon>Bacillati</taxon>
        <taxon>Bacillota</taxon>
        <taxon>Clostridia</taxon>
        <taxon>Eubacteriales</taxon>
        <taxon>Desulfallaceae</taxon>
        <taxon>Desulfotruncus</taxon>
    </lineage>
</organism>
<dbReference type="Proteomes" id="UP000199337">
    <property type="component" value="Unassembled WGS sequence"/>
</dbReference>
<gene>
    <name evidence="2" type="ORF">SAMN05660649_00952</name>
</gene>
<dbReference type="SUPFAM" id="SSF109604">
    <property type="entry name" value="HD-domain/PDEase-like"/>
    <property type="match status" value="1"/>
</dbReference>
<dbReference type="CDD" id="cd00077">
    <property type="entry name" value="HDc"/>
    <property type="match status" value="1"/>
</dbReference>
<evidence type="ECO:0000313" key="3">
    <source>
        <dbReference type="Proteomes" id="UP000199337"/>
    </source>
</evidence>
<dbReference type="Pfam" id="PF13487">
    <property type="entry name" value="HD_5"/>
    <property type="match status" value="1"/>
</dbReference>
<dbReference type="GO" id="GO:0043937">
    <property type="term" value="P:regulation of sporulation"/>
    <property type="evidence" value="ECO:0007669"/>
    <property type="project" value="InterPro"/>
</dbReference>
<dbReference type="InterPro" id="IPR006675">
    <property type="entry name" value="HDIG_dom"/>
</dbReference>
<dbReference type="AlphaFoldDB" id="A0A1I2PK86"/>
<dbReference type="Pfam" id="PF09388">
    <property type="entry name" value="SpoOE-like"/>
    <property type="match status" value="1"/>
</dbReference>
<dbReference type="SMART" id="SM00471">
    <property type="entry name" value="HDc"/>
    <property type="match status" value="1"/>
</dbReference>
<proteinExistence type="predicted"/>
<protein>
    <submittedName>
        <fullName evidence="2">HDIG domain-containing protein</fullName>
    </submittedName>
</protein>
<dbReference type="PANTHER" id="PTHR43155">
    <property type="entry name" value="CYCLIC DI-GMP PHOSPHODIESTERASE PA4108-RELATED"/>
    <property type="match status" value="1"/>
</dbReference>
<dbReference type="InterPro" id="IPR037208">
    <property type="entry name" value="Spo0E-like_sf"/>
</dbReference>
<dbReference type="InterPro" id="IPR037522">
    <property type="entry name" value="HD_GYP_dom"/>
</dbReference>
<accession>A0A1I2PK86</accession>